<organism evidence="3 4">
    <name type="scientific">Bacteroides muris</name>
    <name type="common">ex Fokt et al. 2023</name>
    <dbReference type="NCBI Taxonomy" id="2937417"/>
    <lineage>
        <taxon>Bacteria</taxon>
        <taxon>Pseudomonadati</taxon>
        <taxon>Bacteroidota</taxon>
        <taxon>Bacteroidia</taxon>
        <taxon>Bacteroidales</taxon>
        <taxon>Bacteroidaceae</taxon>
        <taxon>Bacteroides</taxon>
    </lineage>
</organism>
<dbReference type="Gene3D" id="3.40.50.2000">
    <property type="entry name" value="Glycogen Phosphorylase B"/>
    <property type="match status" value="2"/>
</dbReference>
<dbReference type="GO" id="GO:0016757">
    <property type="term" value="F:glycosyltransferase activity"/>
    <property type="evidence" value="ECO:0007669"/>
    <property type="project" value="InterPro"/>
</dbReference>
<comment type="caution">
    <text evidence="3">The sequence shown here is derived from an EMBL/GenBank/DDBJ whole genome shotgun (WGS) entry which is preliminary data.</text>
</comment>
<dbReference type="CDD" id="cd03808">
    <property type="entry name" value="GT4_CapM-like"/>
    <property type="match status" value="1"/>
</dbReference>
<dbReference type="RefSeq" id="WP_257940638.1">
    <property type="nucleotide sequence ID" value="NZ_JAMZEE010000022.1"/>
</dbReference>
<reference evidence="3" key="1">
    <citation type="journal article" date="2022" name="Arch. Microbiol.">
        <title>Bacteroides muris sp. nov. isolated from the cecum of wild-derived house mice.</title>
        <authorList>
            <person name="Fokt H."/>
            <person name="Unni R."/>
            <person name="Repnik U."/>
            <person name="Schmitz R.A."/>
            <person name="Bramkamp M."/>
            <person name="Baines J.F."/>
            <person name="Unterweger D."/>
        </authorList>
    </citation>
    <scope>NUCLEOTIDE SEQUENCE</scope>
    <source>
        <strain evidence="3">KH569_7</strain>
    </source>
</reference>
<dbReference type="Proteomes" id="UP001143810">
    <property type="component" value="Unassembled WGS sequence"/>
</dbReference>
<evidence type="ECO:0000313" key="3">
    <source>
        <dbReference type="EMBL" id="MCR6508572.1"/>
    </source>
</evidence>
<reference evidence="3" key="2">
    <citation type="submission" date="2022-04" db="EMBL/GenBank/DDBJ databases">
        <authorList>
            <person name="Fokt H."/>
            <person name="Baines J."/>
        </authorList>
    </citation>
    <scope>NUCLEOTIDE SEQUENCE</scope>
    <source>
        <strain evidence="3">KH569_7</strain>
    </source>
</reference>
<evidence type="ECO:0000313" key="4">
    <source>
        <dbReference type="Proteomes" id="UP001143810"/>
    </source>
</evidence>
<dbReference type="PANTHER" id="PTHR12526">
    <property type="entry name" value="GLYCOSYLTRANSFERASE"/>
    <property type="match status" value="1"/>
</dbReference>
<feature type="domain" description="Glycosyl transferase family 1" evidence="1">
    <location>
        <begin position="192"/>
        <end position="347"/>
    </location>
</feature>
<dbReference type="AlphaFoldDB" id="A0A9X2P051"/>
<evidence type="ECO:0000259" key="1">
    <source>
        <dbReference type="Pfam" id="PF00534"/>
    </source>
</evidence>
<dbReference type="EMBL" id="JAMZEE010000022">
    <property type="protein sequence ID" value="MCR6508572.1"/>
    <property type="molecule type" value="Genomic_DNA"/>
</dbReference>
<name>A0A9X2P051_9BACE</name>
<dbReference type="Pfam" id="PF13477">
    <property type="entry name" value="Glyco_trans_4_2"/>
    <property type="match status" value="1"/>
</dbReference>
<protein>
    <submittedName>
        <fullName evidence="3">Glycosyltransferase family 4 protein</fullName>
    </submittedName>
</protein>
<dbReference type="InterPro" id="IPR001296">
    <property type="entry name" value="Glyco_trans_1"/>
</dbReference>
<dbReference type="InterPro" id="IPR028098">
    <property type="entry name" value="Glyco_trans_4-like_N"/>
</dbReference>
<gene>
    <name evidence="3" type="ORF">M1B78_10445</name>
</gene>
<dbReference type="PANTHER" id="PTHR12526:SF638">
    <property type="entry name" value="SPORE COAT PROTEIN SA"/>
    <property type="match status" value="1"/>
</dbReference>
<dbReference type="SUPFAM" id="SSF53756">
    <property type="entry name" value="UDP-Glycosyltransferase/glycogen phosphorylase"/>
    <property type="match status" value="1"/>
</dbReference>
<proteinExistence type="predicted"/>
<evidence type="ECO:0000259" key="2">
    <source>
        <dbReference type="Pfam" id="PF13477"/>
    </source>
</evidence>
<sequence>MKKILFCNNCLSGLIHFRKEVIDEYEKMGYEIVIVVAKQKVTEVELEKLSKKWKVNLVSLSPNSINPFSDLKYFWELYMIYKKELPDIIFHYTIKPNIYGTIAARLLKLPCVAMVAGLGYVFEGNSLKKRIGRSLYKFSLRRSNKIICLNAANAEVLLNGNYCKPNNLIWFKGGEGVNLDLYPYKPMRFETTKFLMIARVLYDKGYTEYVEAAKIIKRKYPNIEIELLGALATDSPMGVPEEIVKSDHNNGFINYLGTTNDVPSYVLRDGVVVVLVSKYLEGLNRSLMEACSMGRPIITTTNPGCQETVENGVNGFLIPPGNHIALAEAMIKFIELPQNRKKEMAEASNAKAKKDFDIRIVLDYYKSITKDIVMCNI</sequence>
<accession>A0A9X2P051</accession>
<feature type="domain" description="Glycosyltransferase subfamily 4-like N-terminal" evidence="2">
    <location>
        <begin position="16"/>
        <end position="149"/>
    </location>
</feature>
<dbReference type="Pfam" id="PF00534">
    <property type="entry name" value="Glycos_transf_1"/>
    <property type="match status" value="1"/>
</dbReference>